<proteinExistence type="predicted"/>
<comment type="caution">
    <text evidence="2">The sequence shown here is derived from an EMBL/GenBank/DDBJ whole genome shotgun (WGS) entry which is preliminary data.</text>
</comment>
<dbReference type="EMBL" id="PGCJ01001598">
    <property type="protein sequence ID" value="PLW04642.1"/>
    <property type="molecule type" value="Genomic_DNA"/>
</dbReference>
<dbReference type="AlphaFoldDB" id="A0A2N5RUM4"/>
<feature type="region of interest" description="Disordered" evidence="1">
    <location>
        <begin position="1"/>
        <end position="54"/>
    </location>
</feature>
<keyword evidence="3" id="KW-1185">Reference proteome</keyword>
<dbReference type="Proteomes" id="UP000235388">
    <property type="component" value="Unassembled WGS sequence"/>
</dbReference>
<protein>
    <submittedName>
        <fullName evidence="2">Uncharacterized protein</fullName>
    </submittedName>
</protein>
<name>A0A2N5RUM4_9BASI</name>
<dbReference type="OrthoDB" id="2501717at2759"/>
<organism evidence="2 3">
    <name type="scientific">Puccinia coronata f. sp. avenae</name>
    <dbReference type="NCBI Taxonomy" id="200324"/>
    <lineage>
        <taxon>Eukaryota</taxon>
        <taxon>Fungi</taxon>
        <taxon>Dikarya</taxon>
        <taxon>Basidiomycota</taxon>
        <taxon>Pucciniomycotina</taxon>
        <taxon>Pucciniomycetes</taxon>
        <taxon>Pucciniales</taxon>
        <taxon>Pucciniaceae</taxon>
        <taxon>Puccinia</taxon>
    </lineage>
</organism>
<evidence type="ECO:0000313" key="3">
    <source>
        <dbReference type="Proteomes" id="UP000235388"/>
    </source>
</evidence>
<evidence type="ECO:0000256" key="1">
    <source>
        <dbReference type="SAM" id="MobiDB-lite"/>
    </source>
</evidence>
<sequence>MPELCDEAGSQLSPNGPGGENEKPSQLEATVKDANVSQIKKKKKKKGKGIDTLQSTMAPLTLKEQHEQKSPNHIHLDSHLKTEEAQKLFPEGQLHDHTQNERRVEVTEMMFASVRKSENSWKLAIAEDYRIRIKSAFEPREDEIYPNISKSRCGHAVNDHNSEASRFVRKSVQALNNAPRRAAKTRLLHSLAYDKLSETLYTQLKLDNPQNHLPILSLAYETYILLQMIWNLHRETFFEIHDKLFSELGKMSKYELQRRMSALMHQITQKTIVENWNLISNALTQTSRKPMKARIKIIQDRFQLAQEFPTTHDAPYIYTVGTKDSAEESTGGEFMAIRRVLSNFFRMWMGSLEFQRRFRDPLEIGPKPTIQLSAELSERLREAEVLNGADTWNVYHWINCLGLGQVKQLNDLRRPDIVSSVDVISRLMELPTYKQLIPWHESADRACIIQMFTEETYLDHLHYICRTFKEIRKGHSEGDDWKRKATVSQILRFQAEDKLKMLDVGLDVKLMESIKITMDYNPELRQDWQLFFDTFPSKFKPAQRNFITSWFTENKPV</sequence>
<gene>
    <name evidence="2" type="ORF">PCANC_28051</name>
</gene>
<evidence type="ECO:0000313" key="2">
    <source>
        <dbReference type="EMBL" id="PLW04642.1"/>
    </source>
</evidence>
<accession>A0A2N5RUM4</accession>
<reference evidence="2 3" key="1">
    <citation type="submission" date="2017-11" db="EMBL/GenBank/DDBJ databases">
        <title>De novo assembly and phasing of dikaryotic genomes from two isolates of Puccinia coronata f. sp. avenae, the causal agent of oat crown rust.</title>
        <authorList>
            <person name="Miller M.E."/>
            <person name="Zhang Y."/>
            <person name="Omidvar V."/>
            <person name="Sperschneider J."/>
            <person name="Schwessinger B."/>
            <person name="Raley C."/>
            <person name="Palmer J.M."/>
            <person name="Garnica D."/>
            <person name="Upadhyaya N."/>
            <person name="Rathjen J."/>
            <person name="Taylor J.M."/>
            <person name="Park R.F."/>
            <person name="Dodds P.N."/>
            <person name="Hirsch C.D."/>
            <person name="Kianian S.F."/>
            <person name="Figueroa M."/>
        </authorList>
    </citation>
    <scope>NUCLEOTIDE SEQUENCE [LARGE SCALE GENOMIC DNA]</scope>
    <source>
        <strain evidence="2">12NC29</strain>
    </source>
</reference>